<comment type="caution">
    <text evidence="2">The sequence shown here is derived from an EMBL/GenBank/DDBJ whole genome shotgun (WGS) entry which is preliminary data.</text>
</comment>
<organism evidence="2 3">
    <name type="scientific">Nepenthes gracilis</name>
    <name type="common">Slender pitcher plant</name>
    <dbReference type="NCBI Taxonomy" id="150966"/>
    <lineage>
        <taxon>Eukaryota</taxon>
        <taxon>Viridiplantae</taxon>
        <taxon>Streptophyta</taxon>
        <taxon>Embryophyta</taxon>
        <taxon>Tracheophyta</taxon>
        <taxon>Spermatophyta</taxon>
        <taxon>Magnoliopsida</taxon>
        <taxon>eudicotyledons</taxon>
        <taxon>Gunneridae</taxon>
        <taxon>Pentapetalae</taxon>
        <taxon>Caryophyllales</taxon>
        <taxon>Nepenthaceae</taxon>
        <taxon>Nepenthes</taxon>
    </lineage>
</organism>
<dbReference type="Proteomes" id="UP001279734">
    <property type="component" value="Unassembled WGS sequence"/>
</dbReference>
<feature type="compositionally biased region" description="Low complexity" evidence="1">
    <location>
        <begin position="48"/>
        <end position="66"/>
    </location>
</feature>
<gene>
    <name evidence="2" type="ORF">Nepgr_021418</name>
</gene>
<evidence type="ECO:0000256" key="1">
    <source>
        <dbReference type="SAM" id="MobiDB-lite"/>
    </source>
</evidence>
<accession>A0AAD3SZS2</accession>
<dbReference type="EMBL" id="BSYO01000021">
    <property type="protein sequence ID" value="GMH19577.1"/>
    <property type="molecule type" value="Genomic_DNA"/>
</dbReference>
<dbReference type="AlphaFoldDB" id="A0AAD3SZS2"/>
<protein>
    <submittedName>
        <fullName evidence="2">Uncharacterized protein</fullName>
    </submittedName>
</protein>
<sequence length="66" mass="7206">MPARDAFVTIQQSSTTTPEPTQGGHQTGKANPNHYGPFRWDLSSRAASPIQSRNSRSSIISPEQSH</sequence>
<feature type="region of interest" description="Disordered" evidence="1">
    <location>
        <begin position="1"/>
        <end position="66"/>
    </location>
</feature>
<reference evidence="2" key="1">
    <citation type="submission" date="2023-05" db="EMBL/GenBank/DDBJ databases">
        <title>Nepenthes gracilis genome sequencing.</title>
        <authorList>
            <person name="Fukushima K."/>
        </authorList>
    </citation>
    <scope>NUCLEOTIDE SEQUENCE</scope>
    <source>
        <strain evidence="2">SING2019-196</strain>
    </source>
</reference>
<name>A0AAD3SZS2_NEPGR</name>
<feature type="compositionally biased region" description="Low complexity" evidence="1">
    <location>
        <begin position="9"/>
        <end position="22"/>
    </location>
</feature>
<proteinExistence type="predicted"/>
<evidence type="ECO:0000313" key="3">
    <source>
        <dbReference type="Proteomes" id="UP001279734"/>
    </source>
</evidence>
<keyword evidence="3" id="KW-1185">Reference proteome</keyword>
<evidence type="ECO:0000313" key="2">
    <source>
        <dbReference type="EMBL" id="GMH19577.1"/>
    </source>
</evidence>